<organism evidence="6 7">
    <name type="scientific">Mycena chlorophos</name>
    <name type="common">Agaric fungus</name>
    <name type="synonym">Agaricus chlorophos</name>
    <dbReference type="NCBI Taxonomy" id="658473"/>
    <lineage>
        <taxon>Eukaryota</taxon>
        <taxon>Fungi</taxon>
        <taxon>Dikarya</taxon>
        <taxon>Basidiomycota</taxon>
        <taxon>Agaricomycotina</taxon>
        <taxon>Agaricomycetes</taxon>
        <taxon>Agaricomycetidae</taxon>
        <taxon>Agaricales</taxon>
        <taxon>Marasmiineae</taxon>
        <taxon>Mycenaceae</taxon>
        <taxon>Mycena</taxon>
    </lineage>
</organism>
<keyword evidence="2 4" id="KW-0863">Zinc-finger</keyword>
<dbReference type="PROSITE" id="PS50865">
    <property type="entry name" value="ZF_MYND_2"/>
    <property type="match status" value="1"/>
</dbReference>
<feature type="domain" description="MYND-type" evidence="5">
    <location>
        <begin position="392"/>
        <end position="432"/>
    </location>
</feature>
<evidence type="ECO:0000256" key="2">
    <source>
        <dbReference type="ARBA" id="ARBA00022771"/>
    </source>
</evidence>
<dbReference type="EMBL" id="DF837945">
    <property type="protein sequence ID" value="GAT42450.1"/>
    <property type="molecule type" value="Genomic_DNA"/>
</dbReference>
<dbReference type="Proteomes" id="UP000815677">
    <property type="component" value="Unassembled WGS sequence"/>
</dbReference>
<evidence type="ECO:0000259" key="5">
    <source>
        <dbReference type="PROSITE" id="PS50865"/>
    </source>
</evidence>
<keyword evidence="3" id="KW-0862">Zinc</keyword>
<protein>
    <recommendedName>
        <fullName evidence="5">MYND-type domain-containing protein</fullName>
    </recommendedName>
</protein>
<dbReference type="InterPro" id="IPR002893">
    <property type="entry name" value="Znf_MYND"/>
</dbReference>
<evidence type="ECO:0000256" key="3">
    <source>
        <dbReference type="ARBA" id="ARBA00022833"/>
    </source>
</evidence>
<sequence length="575" mass="63847">MSKKQLHTSAPSPGHLQKWQILLRTTLSIEGLPKLSGRDETTVQHSVQLSERTRRAWSVWQALGQTNALLHDFAFAQDNLDQLWTWCLFFLQAPAILGDLALSRDTILRACADVVLQILSHEPLMRVFLDKTGSLAFLVECLCMVQARGMTSGLENALLGALLVLQHDDFNNYALRYLSATDSQIARAALGSLELAHGATRETPYWTPTAFLGAFRFFIECINEGSGTSLHDEMRAAGCLDAIASSIATLCKQRYSASCDTIPALEQAVAALINLSHRRRTDAVWGGVLANGFLDSFVRVAQMDGTQLVLRGMSDVILGGISGALWIPDVLEGLSRSRGMNRVQGLDTQQVSTLGADCVNALRQWAEVLERQMRLYGVLKESRTTSKTKKMCESCARIDLLSLMPRCSVCESAYYCNKICQRANWQSHKLVCPSLHAARTEAQQFGLNEPARDMVRVMMDHFVYINFAAIARAFKDYDLGFNRKGKPVLVVHFDATPYTFTVVDSGDLTTTYPTGWPEGMDPAQYLGLQQDRVALDAALVVNGTRRFCWIVPRRCKVRMGLGWWGNGGRPASYHL</sequence>
<accession>A0ABQ0KVB4</accession>
<reference evidence="6" key="1">
    <citation type="submission" date="2014-09" db="EMBL/GenBank/DDBJ databases">
        <title>Genome sequence of the luminous mushroom Mycena chlorophos for searching fungal bioluminescence genes.</title>
        <authorList>
            <person name="Tanaka Y."/>
            <person name="Kasuga D."/>
            <person name="Oba Y."/>
            <person name="Hase S."/>
            <person name="Sato K."/>
            <person name="Oba Y."/>
            <person name="Sakakibara Y."/>
        </authorList>
    </citation>
    <scope>NUCLEOTIDE SEQUENCE</scope>
</reference>
<evidence type="ECO:0000313" key="7">
    <source>
        <dbReference type="Proteomes" id="UP000815677"/>
    </source>
</evidence>
<dbReference type="Pfam" id="PF01753">
    <property type="entry name" value="zf-MYND"/>
    <property type="match status" value="1"/>
</dbReference>
<evidence type="ECO:0000256" key="1">
    <source>
        <dbReference type="ARBA" id="ARBA00022723"/>
    </source>
</evidence>
<evidence type="ECO:0000313" key="6">
    <source>
        <dbReference type="EMBL" id="GAT42450.1"/>
    </source>
</evidence>
<keyword evidence="1" id="KW-0479">Metal-binding</keyword>
<keyword evidence="7" id="KW-1185">Reference proteome</keyword>
<gene>
    <name evidence="6" type="ORF">MCHLO_00164</name>
</gene>
<dbReference type="PROSITE" id="PS01360">
    <property type="entry name" value="ZF_MYND_1"/>
    <property type="match status" value="1"/>
</dbReference>
<evidence type="ECO:0000256" key="4">
    <source>
        <dbReference type="PROSITE-ProRule" id="PRU00134"/>
    </source>
</evidence>
<dbReference type="Gene3D" id="6.10.140.2220">
    <property type="match status" value="1"/>
</dbReference>
<proteinExistence type="predicted"/>
<dbReference type="SUPFAM" id="SSF144232">
    <property type="entry name" value="HIT/MYND zinc finger-like"/>
    <property type="match status" value="1"/>
</dbReference>
<name>A0ABQ0KVB4_MYCCL</name>